<evidence type="ECO:0000313" key="2">
    <source>
        <dbReference type="EMBL" id="CAB3401946.1"/>
    </source>
</evidence>
<sequence length="191" mass="22191">MPAARTISKRKRRDHHEASRSLINLASTFSDDEKVMYRINKTLQNHARKVAKCKRDGVDWSVEDCVHKMERLIRKLPQKTRRQAWRNAGPNLQMFYKLEKIVANCEELEKDTRRKRIITAIMKKERKRCGKAKDVSDSEDEEETLTRLGIIGNRGDEGSELEIEVPSLTESEDSTEESESSEEQIKSESEK</sequence>
<evidence type="ECO:0000256" key="1">
    <source>
        <dbReference type="SAM" id="MobiDB-lite"/>
    </source>
</evidence>
<organism evidence="2 3">
    <name type="scientific">Caenorhabditis bovis</name>
    <dbReference type="NCBI Taxonomy" id="2654633"/>
    <lineage>
        <taxon>Eukaryota</taxon>
        <taxon>Metazoa</taxon>
        <taxon>Ecdysozoa</taxon>
        <taxon>Nematoda</taxon>
        <taxon>Chromadorea</taxon>
        <taxon>Rhabditida</taxon>
        <taxon>Rhabditina</taxon>
        <taxon>Rhabditomorpha</taxon>
        <taxon>Rhabditoidea</taxon>
        <taxon>Rhabditidae</taxon>
        <taxon>Peloderinae</taxon>
        <taxon>Caenorhabditis</taxon>
    </lineage>
</organism>
<feature type="compositionally biased region" description="Acidic residues" evidence="1">
    <location>
        <begin position="170"/>
        <end position="182"/>
    </location>
</feature>
<dbReference type="EMBL" id="CADEPM010000003">
    <property type="protein sequence ID" value="CAB3401946.1"/>
    <property type="molecule type" value="Genomic_DNA"/>
</dbReference>
<dbReference type="AlphaFoldDB" id="A0A8S1EQV9"/>
<gene>
    <name evidence="2" type="ORF">CBOVIS_LOCUS4626</name>
</gene>
<protein>
    <submittedName>
        <fullName evidence="2">Uncharacterized protein</fullName>
    </submittedName>
</protein>
<comment type="caution">
    <text evidence="2">The sequence shown here is derived from an EMBL/GenBank/DDBJ whole genome shotgun (WGS) entry which is preliminary data.</text>
</comment>
<name>A0A8S1EQV9_9PELO</name>
<proteinExistence type="predicted"/>
<evidence type="ECO:0000313" key="3">
    <source>
        <dbReference type="Proteomes" id="UP000494206"/>
    </source>
</evidence>
<accession>A0A8S1EQV9</accession>
<keyword evidence="3" id="KW-1185">Reference proteome</keyword>
<feature type="region of interest" description="Disordered" evidence="1">
    <location>
        <begin position="129"/>
        <end position="191"/>
    </location>
</feature>
<dbReference type="Proteomes" id="UP000494206">
    <property type="component" value="Unassembled WGS sequence"/>
</dbReference>
<reference evidence="2 3" key="1">
    <citation type="submission" date="2020-04" db="EMBL/GenBank/DDBJ databases">
        <authorList>
            <person name="Laetsch R D."/>
            <person name="Stevens L."/>
            <person name="Kumar S."/>
            <person name="Blaxter L. M."/>
        </authorList>
    </citation>
    <scope>NUCLEOTIDE SEQUENCE [LARGE SCALE GENOMIC DNA]</scope>
</reference>